<evidence type="ECO:0000256" key="6">
    <source>
        <dbReference type="SAM" id="Phobius"/>
    </source>
</evidence>
<dbReference type="EMBL" id="AWGH01000020">
    <property type="protein sequence ID" value="ODN90792.1"/>
    <property type="molecule type" value="Genomic_DNA"/>
</dbReference>
<keyword evidence="8" id="KW-1185">Reference proteome</keyword>
<comment type="caution">
    <text evidence="7">The sequence shown here is derived from an EMBL/GenBank/DDBJ whole genome shotgun (WGS) entry which is preliminary data.</text>
</comment>
<evidence type="ECO:0000256" key="3">
    <source>
        <dbReference type="ARBA" id="ARBA00022692"/>
    </source>
</evidence>
<dbReference type="Gene3D" id="6.10.110.10">
    <property type="match status" value="1"/>
</dbReference>
<organism evidence="7 8">
    <name type="scientific">Cryptococcus wingfieldii CBS 7118</name>
    <dbReference type="NCBI Taxonomy" id="1295528"/>
    <lineage>
        <taxon>Eukaryota</taxon>
        <taxon>Fungi</taxon>
        <taxon>Dikarya</taxon>
        <taxon>Basidiomycota</taxon>
        <taxon>Agaricomycotina</taxon>
        <taxon>Tremellomycetes</taxon>
        <taxon>Tremellales</taxon>
        <taxon>Cryptococcaceae</taxon>
        <taxon>Cryptococcus</taxon>
    </lineage>
</organism>
<keyword evidence="5 6" id="KW-0472">Membrane</keyword>
<dbReference type="Proteomes" id="UP000094819">
    <property type="component" value="Unassembled WGS sequence"/>
</dbReference>
<dbReference type="InterPro" id="IPR038213">
    <property type="entry name" value="IFI6/IFI27-like_sf"/>
</dbReference>
<comment type="subcellular location">
    <subcellularLocation>
        <location evidence="1">Membrane</location>
        <topology evidence="1">Multi-pass membrane protein</topology>
    </subcellularLocation>
</comment>
<name>A0A1E3IQD0_9TREE</name>
<evidence type="ECO:0000256" key="1">
    <source>
        <dbReference type="ARBA" id="ARBA00004141"/>
    </source>
</evidence>
<comment type="similarity">
    <text evidence="2">Belongs to the IFI6/IFI27 family.</text>
</comment>
<gene>
    <name evidence="7" type="ORF">L198_06109</name>
</gene>
<feature type="transmembrane region" description="Helical" evidence="6">
    <location>
        <begin position="46"/>
        <end position="66"/>
    </location>
</feature>
<dbReference type="RefSeq" id="XP_019029894.1">
    <property type="nucleotide sequence ID" value="XM_019178175.1"/>
</dbReference>
<dbReference type="GeneID" id="30195321"/>
<evidence type="ECO:0000313" key="8">
    <source>
        <dbReference type="Proteomes" id="UP000094819"/>
    </source>
</evidence>
<dbReference type="AlphaFoldDB" id="A0A1E3IQD0"/>
<protein>
    <submittedName>
        <fullName evidence="7">Uncharacterized protein</fullName>
    </submittedName>
</protein>
<proteinExistence type="inferred from homology"/>
<dbReference type="InterPro" id="IPR009311">
    <property type="entry name" value="IFI6/IFI27-like"/>
</dbReference>
<evidence type="ECO:0000256" key="5">
    <source>
        <dbReference type="ARBA" id="ARBA00023136"/>
    </source>
</evidence>
<dbReference type="GO" id="GO:0016020">
    <property type="term" value="C:membrane"/>
    <property type="evidence" value="ECO:0007669"/>
    <property type="project" value="UniProtKB-SubCell"/>
</dbReference>
<keyword evidence="4 6" id="KW-1133">Transmembrane helix</keyword>
<feature type="transmembrane region" description="Helical" evidence="6">
    <location>
        <begin position="15"/>
        <end position="34"/>
    </location>
</feature>
<dbReference type="OrthoDB" id="440424at2759"/>
<feature type="transmembrane region" description="Helical" evidence="6">
    <location>
        <begin position="78"/>
        <end position="99"/>
    </location>
</feature>
<evidence type="ECO:0000313" key="7">
    <source>
        <dbReference type="EMBL" id="ODN90792.1"/>
    </source>
</evidence>
<sequence length="124" mass="13358">MAEILSYLFLSGTGAGAYLTTLAAGTGSYLLSLAGFGQAGVTSGSLAAWFQSYFLGGYIAQGSWFAYLQSVGAGGLPVLSWCQSAFLGSFTGFLTYLGWGWKEPEPEWGWFSPVVNSWRAYWYP</sequence>
<accession>A0A1E3IQD0</accession>
<dbReference type="PANTHER" id="PTHR16932:SF18">
    <property type="entry name" value="INTERFERON, ALPHA-INDUCIBLE PROTEIN 27-LIKE 2"/>
    <property type="match status" value="1"/>
</dbReference>
<reference evidence="7 8" key="1">
    <citation type="submission" date="2016-06" db="EMBL/GenBank/DDBJ databases">
        <title>Evolution of pathogenesis and genome organization in the Tremellales.</title>
        <authorList>
            <person name="Cuomo C."/>
            <person name="Litvintseva A."/>
            <person name="Heitman J."/>
            <person name="Chen Y."/>
            <person name="Sun S."/>
            <person name="Springer D."/>
            <person name="Dromer F."/>
            <person name="Young S."/>
            <person name="Zeng Q."/>
            <person name="Chapman S."/>
            <person name="Gujja S."/>
            <person name="Saif S."/>
            <person name="Birren B."/>
        </authorList>
    </citation>
    <scope>NUCLEOTIDE SEQUENCE [LARGE SCALE GENOMIC DNA]</scope>
    <source>
        <strain evidence="7 8">CBS 7118</strain>
    </source>
</reference>
<dbReference type="PANTHER" id="PTHR16932">
    <property type="entry name" value="INTERFERON ALPHA-INDUCIBLE PROTEIN 27"/>
    <property type="match status" value="1"/>
</dbReference>
<dbReference type="Pfam" id="PF06140">
    <property type="entry name" value="Ifi-6-16"/>
    <property type="match status" value="1"/>
</dbReference>
<evidence type="ECO:0000256" key="4">
    <source>
        <dbReference type="ARBA" id="ARBA00022989"/>
    </source>
</evidence>
<keyword evidence="3 6" id="KW-0812">Transmembrane</keyword>
<evidence type="ECO:0000256" key="2">
    <source>
        <dbReference type="ARBA" id="ARBA00007262"/>
    </source>
</evidence>